<sequence>MNSKKNPRYGTVGRPMEVDVNAFSLSWAQHSVVMHYDAQAYDKPYDFTTVSIKPNFNGPGGKDINIGKEKGTEVIQRLQVNVRPDLFPKPGAFDGKKNLYAFRAFNFTSERFEVPWDKEQTQSIKGRRAKTVTVQIVLVRSVDISLLGQVLHGNEQGNPSSIGPGTVVASSLNMLQAFLQAAPKMANGNLHKGKSVYMQWRRGYQQSSDQKRIDDRIRPLRLVDGFFQSARMTTGHLIVNIDLSVGVILQGMMLEELCATFLGCKNLRDLNERCSSPVYFDKLRHFLRDVKVSIKIPGKTSKSQGRRAIRNLIRDVGSHSFDRNGIPTTIRDYFLSTHGVRIPSQSVGVVIGNHEIFPVSVCVVPEQLYKSKLQPEHVREVLSFVPKNPRERLQRIKAGWQNLEYENSEFLKGANITVHPDALTIHGRILPSPNILYSGASGTPPTPTPLTLTLAKPGTWDVMRKRFWSPARPNFVLILNLTGHRDSPDMNKLMGQLFNTLKEREPHPTGVDVPNTSTIINDSGADLSALIRREAERYKAGPIGLLVLAILPENAAELYANVKRVGDVLLGVPTQCIRWSQKLTQTVQNNRGIDQYLNNLVLKINVRCGGVNHVPASTAMDYLAEHPTMVIGADVSHPSPGSTAPSFASLVSSRDSKCSIYSAQMKVQPFRKEIIESLDEMMTKAIDIFRSEVDDTKNPKLQLRRIFFFRDGVSEGEFETVREQELNALKKLLVRIYGKDRPRITFIVVGKRHHFRFFPKQGASADASGNCPAGFVVDRGIEHPVYSDFYLQSQPGLKGTSIPAHYTVIEDENLGGNGNHLQSLAYAKFSMDSITCSYSFPFSYALCHTYQRSTRSVKLPAPVYYADLVCQRARFHFAPRFLNQLEGLSDAATDDTPESIAQEFRSLHKNLKKTMHFM</sequence>
<organism evidence="2 3">
    <name type="scientific">Lentinula boryana</name>
    <dbReference type="NCBI Taxonomy" id="40481"/>
    <lineage>
        <taxon>Eukaryota</taxon>
        <taxon>Fungi</taxon>
        <taxon>Dikarya</taxon>
        <taxon>Basidiomycota</taxon>
        <taxon>Agaricomycotina</taxon>
        <taxon>Agaricomycetes</taxon>
        <taxon>Agaricomycetidae</taxon>
        <taxon>Agaricales</taxon>
        <taxon>Marasmiineae</taxon>
        <taxon>Omphalotaceae</taxon>
        <taxon>Lentinula</taxon>
    </lineage>
</organism>
<comment type="caution">
    <text evidence="2">The sequence shown here is derived from an EMBL/GenBank/DDBJ whole genome shotgun (WGS) entry which is preliminary data.</text>
</comment>
<dbReference type="Pfam" id="PF02171">
    <property type="entry name" value="Piwi"/>
    <property type="match status" value="1"/>
</dbReference>
<feature type="domain" description="Piwi" evidence="1">
    <location>
        <begin position="546"/>
        <end position="878"/>
    </location>
</feature>
<dbReference type="Proteomes" id="UP001163828">
    <property type="component" value="Unassembled WGS sequence"/>
</dbReference>
<dbReference type="InterPro" id="IPR032472">
    <property type="entry name" value="ArgoL2"/>
</dbReference>
<evidence type="ECO:0000313" key="3">
    <source>
        <dbReference type="Proteomes" id="UP001163828"/>
    </source>
</evidence>
<accession>A0ABQ8PZX8</accession>
<dbReference type="Pfam" id="PF08699">
    <property type="entry name" value="ArgoL1"/>
    <property type="match status" value="1"/>
</dbReference>
<gene>
    <name evidence="2" type="ORF">F5050DRAFT_1905583</name>
</gene>
<dbReference type="SMART" id="SM00950">
    <property type="entry name" value="Piwi"/>
    <property type="match status" value="1"/>
</dbReference>
<dbReference type="Pfam" id="PF16486">
    <property type="entry name" value="ArgoN"/>
    <property type="match status" value="1"/>
</dbReference>
<dbReference type="Pfam" id="PF16488">
    <property type="entry name" value="ArgoL2"/>
    <property type="match status" value="1"/>
</dbReference>
<dbReference type="Gene3D" id="3.30.420.10">
    <property type="entry name" value="Ribonuclease H-like superfamily/Ribonuclease H"/>
    <property type="match status" value="1"/>
</dbReference>
<dbReference type="Gene3D" id="3.40.50.2300">
    <property type="match status" value="1"/>
</dbReference>
<proteinExistence type="predicted"/>
<dbReference type="PANTHER" id="PTHR22891">
    <property type="entry name" value="EUKARYOTIC TRANSLATION INITIATION FACTOR 2C"/>
    <property type="match status" value="1"/>
</dbReference>
<dbReference type="PROSITE" id="PS50822">
    <property type="entry name" value="PIWI"/>
    <property type="match status" value="1"/>
</dbReference>
<reference evidence="2" key="1">
    <citation type="submission" date="2022-08" db="EMBL/GenBank/DDBJ databases">
        <authorList>
            <consortium name="DOE Joint Genome Institute"/>
            <person name="Min B."/>
            <person name="Riley R."/>
            <person name="Sierra-Patev S."/>
            <person name="Naranjo-Ortiz M."/>
            <person name="Looney B."/>
            <person name="Konkel Z."/>
            <person name="Slot J.C."/>
            <person name="Sakamoto Y."/>
            <person name="Steenwyk J.L."/>
            <person name="Rokas A."/>
            <person name="Carro J."/>
            <person name="Camarero S."/>
            <person name="Ferreira P."/>
            <person name="Molpeceres G."/>
            <person name="Ruiz-Duenas F.J."/>
            <person name="Serrano A."/>
            <person name="Henrissat B."/>
            <person name="Drula E."/>
            <person name="Hughes K.W."/>
            <person name="Mata J.L."/>
            <person name="Ishikawa N.K."/>
            <person name="Vargas-Isla R."/>
            <person name="Ushijima S."/>
            <person name="Smith C.A."/>
            <person name="Ahrendt S."/>
            <person name="Andreopoulos W."/>
            <person name="He G."/>
            <person name="Labutti K."/>
            <person name="Lipzen A."/>
            <person name="Ng V."/>
            <person name="Sandor L."/>
            <person name="Barry K."/>
            <person name="Martinez A.T."/>
            <person name="Xiao Y."/>
            <person name="Gibbons J.G."/>
            <person name="Terashima K."/>
            <person name="Hibbett D.S."/>
            <person name="Grigoriev I.V."/>
        </authorList>
    </citation>
    <scope>NUCLEOTIDE SEQUENCE</scope>
    <source>
        <strain evidence="2">TFB10827</strain>
    </source>
</reference>
<dbReference type="InterPro" id="IPR012337">
    <property type="entry name" value="RNaseH-like_sf"/>
</dbReference>
<dbReference type="EMBL" id="MU790915">
    <property type="protein sequence ID" value="KAJ3992004.1"/>
    <property type="molecule type" value="Genomic_DNA"/>
</dbReference>
<evidence type="ECO:0000259" key="1">
    <source>
        <dbReference type="PROSITE" id="PS50822"/>
    </source>
</evidence>
<dbReference type="SUPFAM" id="SSF53098">
    <property type="entry name" value="Ribonuclease H-like"/>
    <property type="match status" value="1"/>
</dbReference>
<dbReference type="InterPro" id="IPR003165">
    <property type="entry name" value="Piwi"/>
</dbReference>
<dbReference type="SUPFAM" id="SSF101690">
    <property type="entry name" value="PAZ domain"/>
    <property type="match status" value="1"/>
</dbReference>
<dbReference type="InterPro" id="IPR036085">
    <property type="entry name" value="PAZ_dom_sf"/>
</dbReference>
<dbReference type="InterPro" id="IPR032474">
    <property type="entry name" value="Argonaute_N"/>
</dbReference>
<name>A0ABQ8PZX8_9AGAR</name>
<evidence type="ECO:0000313" key="2">
    <source>
        <dbReference type="EMBL" id="KAJ3992004.1"/>
    </source>
</evidence>
<dbReference type="InterPro" id="IPR014811">
    <property type="entry name" value="ArgoL1"/>
</dbReference>
<dbReference type="InterPro" id="IPR036397">
    <property type="entry name" value="RNaseH_sf"/>
</dbReference>
<protein>
    <submittedName>
        <fullName evidence="2">Piwi domain-containing protein</fullName>
    </submittedName>
</protein>
<keyword evidence="3" id="KW-1185">Reference proteome</keyword>
<dbReference type="Gene3D" id="2.170.260.10">
    <property type="entry name" value="paz domain"/>
    <property type="match status" value="1"/>
</dbReference>